<dbReference type="SUPFAM" id="SSF48403">
    <property type="entry name" value="Ankyrin repeat"/>
    <property type="match status" value="3"/>
</dbReference>
<sequence length="1513" mass="167886">MAALTIQSIAETLDSNLSWNTKLSRTRVSTVDGLACTESSDAAVQTLEGVLRMVKRLKLRQCQFSDIEELEPKVGEGETFVVDRCKLNGKVVAVKHIKLGDYNVDQRAFHWRLQSVVREISIMHHQPLAQHPHILQLLGYGWKLEGSSLLPYIVVEYGIGGDLRSYLQSHPQSSLKSKITHCGDVACGLMALHQCGIVHGDLKLNNVIIFESWDRPSGTIAKLCDFGHSILLAVENPSQLRYVGTTLYNAPEVAKQRHTPIDWENLHKCDIWSYGLLVWEILANGEIYFKRKWRHDPNFARTTREALSGTTLGDSRCPTTREEAQEESIQPEEEGVMGTFDSKHLRNLATQFVNTMQLPIFEKGCLGPLFKLTLQEDPALRLSDLNRLPIVSVWNKSGASSLQHKLAMHVGTSEFTFEMFQGRDIPWEHQVSMLSDFERVASLRQGGEQSTAAAFHVALCYILGFGTKVEYSTATQYLRKAEEQAHPLAQLFSPKLLSRISNLPNPGLVDYTSIVHKGFRAKRFFSRNTKISLTTGPAKSTDCELSGLELDTDASQPRSFANFQDFLAWQLAFIRLKGDLTQWQVTIGTGPKMNFLECAIAFADTALLSHLLSNTDSDWDRIGAWGETPLVQATRRGSAKMVLRLLNASHDPARCDESGASVYHWLFSLTADSEEANVDSVLTTLFLHPHAAEAIERACTTPYVLHAQWPLQLLGTPLAFAVSSGSLKTVEALLQHGVDPRAPVYAAAEDGVRSKWTALHLATKYHFPQILTALVQKADEIVRSSHNPLKELGISMARNPFRNPEWKGREIPEALLAEALLEFPDLQLPCVLGHITTLERYGIHGGDYRRSIVDVLDILPSRCLEWRCSDGQTALMQAIDNNDYDLASVLLDHSPHLASAAFRDPTEKGAHTYPFHFACQIASRCDSEETTDIASRILQLHPEAVRDKDSRLRTALHMSVTGSSSRVTKFLLFHEAPKDAEDIDGASPLHYARSLANVVALLDHGAMIDYTNKKGLAAIHLAASIGADDIVAELVKRGAKLDLSNNDLGSPLHCAVIKKSKACVYSLVQGNAPINARDRDNNTPLILATQSGRNDIVQILLEHGADVSLQNNSRVTPLRAAVLTKSPALVEKLLNHNVYHLAQETSSQTILHLAAAQADAATIRVLLDKLLHTGVLSINAVNGTLQTPLHVAALAARVGIAQVLLEYKPKIDTLDVDGATPLLAACRSSKQRVIDANGNRTEFVDLLVEKGADLRVYDYKEQGAWVLAREYQDFNLMAYILDKLSQMDCLHDHVTYKDPVDRELIEWAIQQDEWDFVTTCLGTGAIGSKFLPQSMAKESRTNIDRLYAYAKRGDKDMVQWVLEASRNGSLSNSTVHTRIRYTGMRNMYRYTETRNLYLEFHESLAPSGSTILFVPPSSAPHLAKDLESPRVSNFLDGMLRKRSSTPKPSLEIGECSSNPSDLLLTPTSTMDSSSHSPSRLRTPSFGSSLENLLQRVTPGEVNRSSLDLGRFWP</sequence>
<dbReference type="Gene3D" id="1.10.510.10">
    <property type="entry name" value="Transferase(Phosphotransferase) domain 1"/>
    <property type="match status" value="1"/>
</dbReference>
<dbReference type="PANTHER" id="PTHR24198:SF165">
    <property type="entry name" value="ANKYRIN REPEAT-CONTAINING PROTEIN-RELATED"/>
    <property type="match status" value="1"/>
</dbReference>
<dbReference type="GO" id="GO:0004672">
    <property type="term" value="F:protein kinase activity"/>
    <property type="evidence" value="ECO:0007669"/>
    <property type="project" value="InterPro"/>
</dbReference>
<feature type="domain" description="Protein kinase" evidence="5">
    <location>
        <begin position="68"/>
        <end position="395"/>
    </location>
</feature>
<dbReference type="Pfam" id="PF12796">
    <property type="entry name" value="Ank_2"/>
    <property type="match status" value="2"/>
</dbReference>
<dbReference type="OrthoDB" id="626167at2759"/>
<dbReference type="SUPFAM" id="SSF56112">
    <property type="entry name" value="Protein kinase-like (PK-like)"/>
    <property type="match status" value="1"/>
</dbReference>
<dbReference type="PROSITE" id="PS50011">
    <property type="entry name" value="PROTEIN_KINASE_DOM"/>
    <property type="match status" value="1"/>
</dbReference>
<feature type="compositionally biased region" description="Acidic residues" evidence="4">
    <location>
        <begin position="324"/>
        <end position="333"/>
    </location>
</feature>
<evidence type="ECO:0000313" key="7">
    <source>
        <dbReference type="Proteomes" id="UP000019373"/>
    </source>
</evidence>
<dbReference type="GO" id="GO:0005524">
    <property type="term" value="F:ATP binding"/>
    <property type="evidence" value="ECO:0007669"/>
    <property type="project" value="InterPro"/>
</dbReference>
<dbReference type="InterPro" id="IPR011009">
    <property type="entry name" value="Kinase-like_dom_sf"/>
</dbReference>
<feature type="repeat" description="ANK" evidence="3">
    <location>
        <begin position="1184"/>
        <end position="1216"/>
    </location>
</feature>
<evidence type="ECO:0000313" key="6">
    <source>
        <dbReference type="EMBL" id="ERF74033.1"/>
    </source>
</evidence>
<organism evidence="6 7">
    <name type="scientific">Endocarpon pusillum (strain Z07020 / HMAS-L-300199)</name>
    <name type="common">Lichen-forming fungus</name>
    <dbReference type="NCBI Taxonomy" id="1263415"/>
    <lineage>
        <taxon>Eukaryota</taxon>
        <taxon>Fungi</taxon>
        <taxon>Dikarya</taxon>
        <taxon>Ascomycota</taxon>
        <taxon>Pezizomycotina</taxon>
        <taxon>Eurotiomycetes</taxon>
        <taxon>Chaetothyriomycetidae</taxon>
        <taxon>Verrucariales</taxon>
        <taxon>Verrucariaceae</taxon>
        <taxon>Endocarpon</taxon>
    </lineage>
</organism>
<dbReference type="eggNOG" id="KOG0192">
    <property type="taxonomic scope" value="Eukaryota"/>
</dbReference>
<dbReference type="InterPro" id="IPR036770">
    <property type="entry name" value="Ankyrin_rpt-contain_sf"/>
</dbReference>
<feature type="compositionally biased region" description="Low complexity" evidence="4">
    <location>
        <begin position="1465"/>
        <end position="1477"/>
    </location>
</feature>
<dbReference type="eggNOG" id="KOG4177">
    <property type="taxonomic scope" value="Eukaryota"/>
</dbReference>
<dbReference type="InterPro" id="IPR008271">
    <property type="entry name" value="Ser/Thr_kinase_AS"/>
</dbReference>
<dbReference type="GeneID" id="19238885"/>
<feature type="repeat" description="ANK" evidence="3">
    <location>
        <begin position="1080"/>
        <end position="1112"/>
    </location>
</feature>
<name>U1GP04_ENDPU</name>
<protein>
    <recommendedName>
        <fullName evidence="5">Protein kinase domain-containing protein</fullName>
    </recommendedName>
</protein>
<keyword evidence="1" id="KW-0677">Repeat</keyword>
<feature type="region of interest" description="Disordered" evidence="4">
    <location>
        <begin position="1442"/>
        <end position="1485"/>
    </location>
</feature>
<gene>
    <name evidence="6" type="ORF">EPUS_03848</name>
</gene>
<proteinExistence type="predicted"/>
<dbReference type="OMA" id="QAIDFQD"/>
<reference evidence="7" key="1">
    <citation type="journal article" date="2014" name="BMC Genomics">
        <title>Genome characteristics reveal the impact of lichenization on lichen-forming fungus Endocarpon pusillum Hedwig (Verrucariales, Ascomycota).</title>
        <authorList>
            <person name="Wang Y.-Y."/>
            <person name="Liu B."/>
            <person name="Zhang X.-Y."/>
            <person name="Zhou Q.-M."/>
            <person name="Zhang T."/>
            <person name="Li H."/>
            <person name="Yu Y.-F."/>
            <person name="Zhang X.-L."/>
            <person name="Hao X.-Y."/>
            <person name="Wang M."/>
            <person name="Wang L."/>
            <person name="Wei J.-C."/>
        </authorList>
    </citation>
    <scope>NUCLEOTIDE SEQUENCE [LARGE SCALE GENOMIC DNA]</scope>
    <source>
        <strain evidence="7">Z07020 / HMAS-L-300199</strain>
    </source>
</reference>
<dbReference type="PROSITE" id="PS50088">
    <property type="entry name" value="ANK_REPEAT"/>
    <property type="match status" value="4"/>
</dbReference>
<dbReference type="InterPro" id="IPR000719">
    <property type="entry name" value="Prot_kinase_dom"/>
</dbReference>
<dbReference type="PROSITE" id="PS50297">
    <property type="entry name" value="ANK_REP_REGION"/>
    <property type="match status" value="2"/>
</dbReference>
<dbReference type="Proteomes" id="UP000019373">
    <property type="component" value="Unassembled WGS sequence"/>
</dbReference>
<dbReference type="InterPro" id="IPR002110">
    <property type="entry name" value="Ankyrin_rpt"/>
</dbReference>
<dbReference type="Gene3D" id="1.25.40.20">
    <property type="entry name" value="Ankyrin repeat-containing domain"/>
    <property type="match status" value="4"/>
</dbReference>
<evidence type="ECO:0000256" key="3">
    <source>
        <dbReference type="PROSITE-ProRule" id="PRU00023"/>
    </source>
</evidence>
<dbReference type="PROSITE" id="PS00108">
    <property type="entry name" value="PROTEIN_KINASE_ST"/>
    <property type="match status" value="1"/>
</dbReference>
<feature type="repeat" description="ANK" evidence="3">
    <location>
        <begin position="1014"/>
        <end position="1046"/>
    </location>
</feature>
<evidence type="ECO:0000256" key="1">
    <source>
        <dbReference type="ARBA" id="ARBA00022737"/>
    </source>
</evidence>
<keyword evidence="7" id="KW-1185">Reference proteome</keyword>
<dbReference type="RefSeq" id="XP_007800345.1">
    <property type="nucleotide sequence ID" value="XM_007802154.1"/>
</dbReference>
<dbReference type="HOGENOM" id="CLU_248093_0_0_1"/>
<dbReference type="SMART" id="SM00220">
    <property type="entry name" value="S_TKc"/>
    <property type="match status" value="1"/>
</dbReference>
<evidence type="ECO:0000256" key="2">
    <source>
        <dbReference type="ARBA" id="ARBA00023043"/>
    </source>
</evidence>
<dbReference type="SMART" id="SM00248">
    <property type="entry name" value="ANK"/>
    <property type="match status" value="14"/>
</dbReference>
<accession>U1GP04</accession>
<keyword evidence="2 3" id="KW-0040">ANK repeat</keyword>
<dbReference type="EMBL" id="KE720909">
    <property type="protein sequence ID" value="ERF74033.1"/>
    <property type="molecule type" value="Genomic_DNA"/>
</dbReference>
<feature type="region of interest" description="Disordered" evidence="4">
    <location>
        <begin position="309"/>
        <end position="333"/>
    </location>
</feature>
<dbReference type="Pfam" id="PF00069">
    <property type="entry name" value="Pkinase"/>
    <property type="match status" value="1"/>
</dbReference>
<dbReference type="PANTHER" id="PTHR24198">
    <property type="entry name" value="ANKYRIN REPEAT AND PROTEIN KINASE DOMAIN-CONTAINING PROTEIN"/>
    <property type="match status" value="1"/>
</dbReference>
<evidence type="ECO:0000259" key="5">
    <source>
        <dbReference type="PROSITE" id="PS50011"/>
    </source>
</evidence>
<feature type="repeat" description="ANK" evidence="3">
    <location>
        <begin position="1217"/>
        <end position="1259"/>
    </location>
</feature>
<evidence type="ECO:0000256" key="4">
    <source>
        <dbReference type="SAM" id="MobiDB-lite"/>
    </source>
</evidence>